<dbReference type="RefSeq" id="WP_135999939.1">
    <property type="nucleotide sequence ID" value="NZ_CASUXM010000099.1"/>
</dbReference>
<keyword evidence="1" id="KW-0812">Transmembrane</keyword>
<dbReference type="AlphaFoldDB" id="A0A4S2CUB1"/>
<accession>A0A4S2CUB1</accession>
<keyword evidence="1" id="KW-1133">Transmembrane helix</keyword>
<feature type="transmembrane region" description="Helical" evidence="1">
    <location>
        <begin position="41"/>
        <end position="70"/>
    </location>
</feature>
<name>A0A4S2CUB1_9BACE</name>
<proteinExistence type="predicted"/>
<keyword evidence="1" id="KW-0472">Membrane</keyword>
<organism evidence="2 3">
    <name type="scientific">Bacteroides caecimuris</name>
    <dbReference type="NCBI Taxonomy" id="1796613"/>
    <lineage>
        <taxon>Bacteria</taxon>
        <taxon>Pseudomonadati</taxon>
        <taxon>Bacteroidota</taxon>
        <taxon>Bacteroidia</taxon>
        <taxon>Bacteroidales</taxon>
        <taxon>Bacteroidaceae</taxon>
        <taxon>Bacteroides</taxon>
    </lineage>
</organism>
<sequence length="76" mass="8382">MKKETTGTHYVPAHRTTDGRFNSFINYFLPEECKVRSQSDFYYVTAIALASAGFIYPPLFIGAVACVVAAKKGEGK</sequence>
<comment type="caution">
    <text evidence="2">The sequence shown here is derived from an EMBL/GenBank/DDBJ whole genome shotgun (WGS) entry which is preliminary data.</text>
</comment>
<reference evidence="2 3" key="1">
    <citation type="submission" date="2019-04" db="EMBL/GenBank/DDBJ databases">
        <title>Microbes associate with the intestines of laboratory mice.</title>
        <authorList>
            <person name="Navarre W."/>
            <person name="Wong E."/>
            <person name="Huang K."/>
            <person name="Tropini C."/>
            <person name="Ng K."/>
            <person name="Yu B."/>
        </authorList>
    </citation>
    <scope>NUCLEOTIDE SEQUENCE [LARGE SCALE GENOMIC DNA]</scope>
    <source>
        <strain evidence="2 3">NM63_1-25</strain>
    </source>
</reference>
<evidence type="ECO:0000313" key="3">
    <source>
        <dbReference type="Proteomes" id="UP000309566"/>
    </source>
</evidence>
<evidence type="ECO:0000256" key="1">
    <source>
        <dbReference type="SAM" id="Phobius"/>
    </source>
</evidence>
<protein>
    <submittedName>
        <fullName evidence="2">Uncharacterized protein</fullName>
    </submittedName>
</protein>
<evidence type="ECO:0000313" key="2">
    <source>
        <dbReference type="EMBL" id="TGY31982.1"/>
    </source>
</evidence>
<dbReference type="Proteomes" id="UP000309566">
    <property type="component" value="Unassembled WGS sequence"/>
</dbReference>
<dbReference type="EMBL" id="SRYX01000048">
    <property type="protein sequence ID" value="TGY31982.1"/>
    <property type="molecule type" value="Genomic_DNA"/>
</dbReference>
<gene>
    <name evidence="2" type="ORF">E5353_12425</name>
</gene>